<evidence type="ECO:0000313" key="4">
    <source>
        <dbReference type="Proteomes" id="UP000041254"/>
    </source>
</evidence>
<protein>
    <submittedName>
        <fullName evidence="3">Uncharacterized protein</fullName>
    </submittedName>
</protein>
<gene>
    <name evidence="3" type="ORF">Vbra_1147</name>
</gene>
<dbReference type="InterPro" id="IPR003409">
    <property type="entry name" value="MORN"/>
</dbReference>
<feature type="region of interest" description="Disordered" evidence="2">
    <location>
        <begin position="389"/>
        <end position="410"/>
    </location>
</feature>
<dbReference type="OrthoDB" id="284854at2759"/>
<evidence type="ECO:0000313" key="3">
    <source>
        <dbReference type="EMBL" id="CEL95881.1"/>
    </source>
</evidence>
<dbReference type="PANTHER" id="PTHR23084">
    <property type="entry name" value="PHOSPHATIDYLINOSITOL-4-PHOSPHATE 5-KINASE RELATED"/>
    <property type="match status" value="1"/>
</dbReference>
<evidence type="ECO:0000256" key="2">
    <source>
        <dbReference type="SAM" id="MobiDB-lite"/>
    </source>
</evidence>
<name>A0A0G4EHB1_VITBC</name>
<dbReference type="Proteomes" id="UP000041254">
    <property type="component" value="Unassembled WGS sequence"/>
</dbReference>
<feature type="region of interest" description="Disordered" evidence="2">
    <location>
        <begin position="195"/>
        <end position="217"/>
    </location>
</feature>
<keyword evidence="4" id="KW-1185">Reference proteome</keyword>
<dbReference type="EMBL" id="CDMY01000240">
    <property type="protein sequence ID" value="CEL95881.1"/>
    <property type="molecule type" value="Genomic_DNA"/>
</dbReference>
<feature type="compositionally biased region" description="Low complexity" evidence="2">
    <location>
        <begin position="16"/>
        <end position="34"/>
    </location>
</feature>
<organism evidence="3 4">
    <name type="scientific">Vitrella brassicaformis (strain CCMP3155)</name>
    <dbReference type="NCBI Taxonomy" id="1169540"/>
    <lineage>
        <taxon>Eukaryota</taxon>
        <taxon>Sar</taxon>
        <taxon>Alveolata</taxon>
        <taxon>Colpodellida</taxon>
        <taxon>Vitrellaceae</taxon>
        <taxon>Vitrella</taxon>
    </lineage>
</organism>
<reference evidence="3 4" key="1">
    <citation type="submission" date="2014-11" db="EMBL/GenBank/DDBJ databases">
        <authorList>
            <person name="Zhu J."/>
            <person name="Qi W."/>
            <person name="Song R."/>
        </authorList>
    </citation>
    <scope>NUCLEOTIDE SEQUENCE [LARGE SCALE GENOMIC DNA]</scope>
</reference>
<sequence>MPPDRTFLQGTANGEAFSDAQSSSSTSAERSPGATPHSSVAESSSGAMQRQRRSTTIGAETMENVLDDYRRERDAARAERDAARAERDAAQADLTRMRARQTQNDDVTLQTSIHQNGQYFGGTGANGQPEGTGVLMSPDGAMTVYFGQWQGGARHGRGKHFSEGTLVYDGEWSDNTRHGLGEEFDAKGQLSYTGGWEKGRRHGRGAESTNGKVTYTGGWKDGEKRGFGEATGMRWEGQAYHGPTVDGDPHGEGELRCGAVTRYRGGWRGGKRHGWGRQLCASGGLLYEGEWANGERTYRGEARVGRMKVSGGHYCGLTRDGEPHGEGELRDPLSDDLIYAGGWKDGYRHGRGKAYKKAGSPVVWFEGEWMGGKAHDGNLFPGGALTRRKKADGTPHHPITPIPWRQGEPLPSININKLPGGLRRQTLHEWLQRRELTAFLAPPAVNWGSAGGAAPLADCAAAAPPSQEPAAQE</sequence>
<feature type="region of interest" description="Disordered" evidence="2">
    <location>
        <begin position="73"/>
        <end position="92"/>
    </location>
</feature>
<accession>A0A0G4EHB1</accession>
<feature type="compositionally biased region" description="Basic and acidic residues" evidence="2">
    <location>
        <begin position="73"/>
        <end position="90"/>
    </location>
</feature>
<dbReference type="AlphaFoldDB" id="A0A0G4EHB1"/>
<feature type="region of interest" description="Disordered" evidence="2">
    <location>
        <begin position="1"/>
        <end position="66"/>
    </location>
</feature>
<dbReference type="SUPFAM" id="SSF82185">
    <property type="entry name" value="Histone H3 K4-specific methyltransferase SET7/9 N-terminal domain"/>
    <property type="match status" value="3"/>
</dbReference>
<dbReference type="SMART" id="SM00698">
    <property type="entry name" value="MORN"/>
    <property type="match status" value="5"/>
</dbReference>
<keyword evidence="1" id="KW-0677">Repeat</keyword>
<dbReference type="VEuPathDB" id="CryptoDB:Vbra_1147"/>
<evidence type="ECO:0000256" key="1">
    <source>
        <dbReference type="ARBA" id="ARBA00022737"/>
    </source>
</evidence>
<feature type="compositionally biased region" description="Polar residues" evidence="2">
    <location>
        <begin position="36"/>
        <end position="58"/>
    </location>
</feature>
<dbReference type="Pfam" id="PF02493">
    <property type="entry name" value="MORN"/>
    <property type="match status" value="9"/>
</dbReference>
<dbReference type="PANTHER" id="PTHR23084:SF263">
    <property type="entry name" value="MORN REPEAT-CONTAINING PROTEIN 1"/>
    <property type="match status" value="1"/>
</dbReference>
<dbReference type="STRING" id="1169540.A0A0G4EHB1"/>
<dbReference type="Gene3D" id="2.20.110.10">
    <property type="entry name" value="Histone H3 K4-specific methyltransferase SET7/9 N-terminal domain"/>
    <property type="match status" value="3"/>
</dbReference>
<dbReference type="PhylomeDB" id="A0A0G4EHB1"/>
<proteinExistence type="predicted"/>
<dbReference type="InParanoid" id="A0A0G4EHB1"/>